<protein>
    <submittedName>
        <fullName evidence="2">Uncharacterized protein</fullName>
    </submittedName>
</protein>
<name>A0A915JBS2_ROMCU</name>
<dbReference type="AlphaFoldDB" id="A0A915JBS2"/>
<accession>A0A915JBS2</accession>
<reference evidence="2" key="1">
    <citation type="submission" date="2022-11" db="UniProtKB">
        <authorList>
            <consortium name="WormBaseParasite"/>
        </authorList>
    </citation>
    <scope>IDENTIFICATION</scope>
</reference>
<dbReference type="WBParaSite" id="nRc.2.0.1.t23943-RA">
    <property type="protein sequence ID" value="nRc.2.0.1.t23943-RA"/>
    <property type="gene ID" value="nRc.2.0.1.g23943"/>
</dbReference>
<organism evidence="1 2">
    <name type="scientific">Romanomermis culicivorax</name>
    <name type="common">Nematode worm</name>
    <dbReference type="NCBI Taxonomy" id="13658"/>
    <lineage>
        <taxon>Eukaryota</taxon>
        <taxon>Metazoa</taxon>
        <taxon>Ecdysozoa</taxon>
        <taxon>Nematoda</taxon>
        <taxon>Enoplea</taxon>
        <taxon>Dorylaimia</taxon>
        <taxon>Mermithida</taxon>
        <taxon>Mermithoidea</taxon>
        <taxon>Mermithidae</taxon>
        <taxon>Romanomermis</taxon>
    </lineage>
</organism>
<proteinExistence type="predicted"/>
<keyword evidence="1" id="KW-1185">Reference proteome</keyword>
<evidence type="ECO:0000313" key="1">
    <source>
        <dbReference type="Proteomes" id="UP000887565"/>
    </source>
</evidence>
<dbReference type="Proteomes" id="UP000887565">
    <property type="component" value="Unplaced"/>
</dbReference>
<evidence type="ECO:0000313" key="2">
    <source>
        <dbReference type="WBParaSite" id="nRc.2.0.1.t23943-RA"/>
    </source>
</evidence>
<sequence length="55" mass="5989">MRNCLSILPANIKQEAFAQVLSGVREMGTAGGVSALTRDHEINSGDLEMMEEDDH</sequence>